<sequence>MAYTIAFAGKGGTGKTTLAGFTVDYLVEKELGTVLAVDADPNSNLNSVLGVEVEFTLGEIREEVKNNQDGVFPGGMTRAEYLNFRLQQSIVEAKGYDLLVMGRPEGQGCYCFANGVLRGATDKLSDSYAFMVIDNEAGLEHLSRRTTRKVDLMFAVSECSKRGIDAAYRIKGLIEELKLDVGELFLIINRVPEGGLTTEIVDAVKRYNLTLAGTVPLDEEIYDYDNRGIPLVKVPRENKALMAYRKILDDILLSRIELHNKKGC</sequence>
<dbReference type="Proteomes" id="UP000322294">
    <property type="component" value="Unassembled WGS sequence"/>
</dbReference>
<dbReference type="OrthoDB" id="9779073at2"/>
<dbReference type="GO" id="GO:0051782">
    <property type="term" value="P:negative regulation of cell division"/>
    <property type="evidence" value="ECO:0007669"/>
    <property type="project" value="TreeGrafter"/>
</dbReference>
<dbReference type="RefSeq" id="WP_148866722.1">
    <property type="nucleotide sequence ID" value="NZ_VNHO01000008.1"/>
</dbReference>
<dbReference type="PANTHER" id="PTHR43384:SF7">
    <property type="entry name" value="CARBON-MONOXIDE DEHYDROGENASE ACCESSORY PROTEIN"/>
    <property type="match status" value="1"/>
</dbReference>
<dbReference type="GO" id="GO:0005524">
    <property type="term" value="F:ATP binding"/>
    <property type="evidence" value="ECO:0007669"/>
    <property type="project" value="TreeGrafter"/>
</dbReference>
<dbReference type="InterPro" id="IPR014433">
    <property type="entry name" value="CooC"/>
</dbReference>
<accession>A0A5S5AUS8</accession>
<dbReference type="GO" id="GO:0005829">
    <property type="term" value="C:cytosol"/>
    <property type="evidence" value="ECO:0007669"/>
    <property type="project" value="TreeGrafter"/>
</dbReference>
<comment type="caution">
    <text evidence="2">The sequence shown here is derived from an EMBL/GenBank/DDBJ whole genome shotgun (WGS) entry which is preliminary data.</text>
</comment>
<dbReference type="GO" id="GO:0009898">
    <property type="term" value="C:cytoplasmic side of plasma membrane"/>
    <property type="evidence" value="ECO:0007669"/>
    <property type="project" value="TreeGrafter"/>
</dbReference>
<dbReference type="PIRSF" id="PIRSF005647">
    <property type="entry name" value="CooC"/>
    <property type="match status" value="1"/>
</dbReference>
<dbReference type="Gene3D" id="3.40.50.300">
    <property type="entry name" value="P-loop containing nucleotide triphosphate hydrolases"/>
    <property type="match status" value="1"/>
</dbReference>
<organism evidence="2 3">
    <name type="scientific">Thermosediminibacter litoriperuensis</name>
    <dbReference type="NCBI Taxonomy" id="291989"/>
    <lineage>
        <taxon>Bacteria</taxon>
        <taxon>Bacillati</taxon>
        <taxon>Bacillota</taxon>
        <taxon>Clostridia</taxon>
        <taxon>Thermosediminibacterales</taxon>
        <taxon>Thermosediminibacteraceae</taxon>
        <taxon>Thermosediminibacter</taxon>
    </lineage>
</organism>
<keyword evidence="3" id="KW-1185">Reference proteome</keyword>
<evidence type="ECO:0000313" key="3">
    <source>
        <dbReference type="Proteomes" id="UP000322294"/>
    </source>
</evidence>
<dbReference type="GO" id="GO:0016887">
    <property type="term" value="F:ATP hydrolysis activity"/>
    <property type="evidence" value="ECO:0007669"/>
    <property type="project" value="TreeGrafter"/>
</dbReference>
<dbReference type="AlphaFoldDB" id="A0A5S5AUS8"/>
<proteinExistence type="predicted"/>
<dbReference type="InterPro" id="IPR027417">
    <property type="entry name" value="P-loop_NTPase"/>
</dbReference>
<name>A0A5S5AUS8_9FIRM</name>
<dbReference type="EMBL" id="VNHO01000008">
    <property type="protein sequence ID" value="TYP56653.1"/>
    <property type="molecule type" value="Genomic_DNA"/>
</dbReference>
<feature type="domain" description="CobQ/CobB/MinD/ParA nucleotide binding" evidence="1">
    <location>
        <begin position="6"/>
        <end position="231"/>
    </location>
</feature>
<dbReference type="PANTHER" id="PTHR43384">
    <property type="entry name" value="SEPTUM SITE-DETERMINING PROTEIN MIND HOMOLOG, CHLOROPLASTIC-RELATED"/>
    <property type="match status" value="1"/>
</dbReference>
<protein>
    <submittedName>
        <fullName evidence="2">CO dehydrogenase maturation factor</fullName>
    </submittedName>
</protein>
<dbReference type="SUPFAM" id="SSF52540">
    <property type="entry name" value="P-loop containing nucleoside triphosphate hydrolases"/>
    <property type="match status" value="1"/>
</dbReference>
<reference evidence="2 3" key="1">
    <citation type="submission" date="2019-07" db="EMBL/GenBank/DDBJ databases">
        <title>Genomic Encyclopedia of Type Strains, Phase I: the one thousand microbial genomes (KMG-I) project.</title>
        <authorList>
            <person name="Kyrpides N."/>
        </authorList>
    </citation>
    <scope>NUCLEOTIDE SEQUENCE [LARGE SCALE GENOMIC DNA]</scope>
    <source>
        <strain evidence="2 3">DSM 16647</strain>
    </source>
</reference>
<gene>
    <name evidence="2" type="ORF">LZ11_00932</name>
</gene>
<dbReference type="InterPro" id="IPR050625">
    <property type="entry name" value="ParA/MinD_ATPase"/>
</dbReference>
<evidence type="ECO:0000259" key="1">
    <source>
        <dbReference type="Pfam" id="PF01656"/>
    </source>
</evidence>
<evidence type="ECO:0000313" key="2">
    <source>
        <dbReference type="EMBL" id="TYP56653.1"/>
    </source>
</evidence>
<dbReference type="InterPro" id="IPR002586">
    <property type="entry name" value="CobQ/CobB/MinD/ParA_Nub-bd_dom"/>
</dbReference>
<dbReference type="Pfam" id="PF01656">
    <property type="entry name" value="CbiA"/>
    <property type="match status" value="1"/>
</dbReference>